<dbReference type="Gene3D" id="3.40.1550.10">
    <property type="entry name" value="CheC-like"/>
    <property type="match status" value="1"/>
</dbReference>
<dbReference type="RefSeq" id="WP_149306621.1">
    <property type="nucleotide sequence ID" value="NZ_SRSD01000003.1"/>
</dbReference>
<evidence type="ECO:0000313" key="4">
    <source>
        <dbReference type="Proteomes" id="UP000324298"/>
    </source>
</evidence>
<dbReference type="PANTHER" id="PTHR39452:SF1">
    <property type="entry name" value="CHEY-P PHOSPHATASE CHEX"/>
    <property type="match status" value="1"/>
</dbReference>
<dbReference type="EMBL" id="SRSD01000003">
    <property type="protein sequence ID" value="KAA0893305.1"/>
    <property type="molecule type" value="Genomic_DNA"/>
</dbReference>
<gene>
    <name evidence="3" type="ORF">ET418_05675</name>
</gene>
<reference evidence="3 4" key="1">
    <citation type="submission" date="2019-04" db="EMBL/GenBank/DDBJ databases">
        <title>Geobacter ruber sp. nov., ferric-reducing bacteria isolated from paddy soil.</title>
        <authorList>
            <person name="Xu Z."/>
            <person name="Masuda Y."/>
            <person name="Itoh H."/>
            <person name="Senoo K."/>
        </authorList>
    </citation>
    <scope>NUCLEOTIDE SEQUENCE [LARGE SCALE GENOMIC DNA]</scope>
    <source>
        <strain evidence="3 4">Red88</strain>
    </source>
</reference>
<dbReference type="CDD" id="cd17906">
    <property type="entry name" value="CheX"/>
    <property type="match status" value="1"/>
</dbReference>
<evidence type="ECO:0000256" key="1">
    <source>
        <dbReference type="ARBA" id="ARBA00022500"/>
    </source>
</evidence>
<dbReference type="SUPFAM" id="SSF103039">
    <property type="entry name" value="CheC-like"/>
    <property type="match status" value="1"/>
</dbReference>
<accession>A0A5A9XL62</accession>
<dbReference type="PANTHER" id="PTHR39452">
    <property type="entry name" value="CHEY-P PHOSPHATASE CHEX"/>
    <property type="match status" value="1"/>
</dbReference>
<sequence>MPLKNDLLDALHTSEDELLKHLIRDVEEVFCTMVGMENLLHLPLQVAPETHFKDCITAMVGFAGVYNGLVSLHAPQKLALAFTSSMLGMEVTELNDDVRDALGEISNMIAGSFKQHISPGGADIKLSTPSLVSGDDYYVNAGNNLDTLTLRFATDEDWFMVAIVLEKE</sequence>
<feature type="domain" description="Chemotaxis phosphatase CheX-like" evidence="2">
    <location>
        <begin position="56"/>
        <end position="149"/>
    </location>
</feature>
<dbReference type="AlphaFoldDB" id="A0A5A9XL62"/>
<protein>
    <submittedName>
        <fullName evidence="3">Chemotaxis protein CheX</fullName>
    </submittedName>
</protein>
<name>A0A5A9XL62_9BACT</name>
<dbReference type="Pfam" id="PF13690">
    <property type="entry name" value="CheX"/>
    <property type="match status" value="1"/>
</dbReference>
<comment type="caution">
    <text evidence="3">The sequence shown here is derived from an EMBL/GenBank/DDBJ whole genome shotgun (WGS) entry which is preliminary data.</text>
</comment>
<proteinExistence type="predicted"/>
<dbReference type="InterPro" id="IPR028051">
    <property type="entry name" value="CheX-like_dom"/>
</dbReference>
<dbReference type="Proteomes" id="UP000324298">
    <property type="component" value="Unassembled WGS sequence"/>
</dbReference>
<evidence type="ECO:0000259" key="2">
    <source>
        <dbReference type="Pfam" id="PF13690"/>
    </source>
</evidence>
<dbReference type="InterPro" id="IPR028976">
    <property type="entry name" value="CheC-like_sf"/>
</dbReference>
<organism evidence="3 4">
    <name type="scientific">Oryzomonas rubra</name>
    <dbReference type="NCBI Taxonomy" id="2509454"/>
    <lineage>
        <taxon>Bacteria</taxon>
        <taxon>Pseudomonadati</taxon>
        <taxon>Thermodesulfobacteriota</taxon>
        <taxon>Desulfuromonadia</taxon>
        <taxon>Geobacterales</taxon>
        <taxon>Geobacteraceae</taxon>
        <taxon>Oryzomonas</taxon>
    </lineage>
</organism>
<keyword evidence="4" id="KW-1185">Reference proteome</keyword>
<keyword evidence="1" id="KW-0145">Chemotaxis</keyword>
<evidence type="ECO:0000313" key="3">
    <source>
        <dbReference type="EMBL" id="KAA0893305.1"/>
    </source>
</evidence>
<dbReference type="GO" id="GO:0006935">
    <property type="term" value="P:chemotaxis"/>
    <property type="evidence" value="ECO:0007669"/>
    <property type="project" value="UniProtKB-KW"/>
</dbReference>
<dbReference type="InterPro" id="IPR038756">
    <property type="entry name" value="CheX-like"/>
</dbReference>
<dbReference type="OrthoDB" id="9790435at2"/>